<dbReference type="InterPro" id="IPR017937">
    <property type="entry name" value="Thioredoxin_CS"/>
</dbReference>
<reference evidence="7" key="3">
    <citation type="journal article" date="2017" name="J. Med. Entomol.">
        <title>Transcriptome Analysis of the Triatoma infestans (Hemiptera: Reduviidae) Integument.</title>
        <authorList>
            <person name="Calderon-Fernandez G.M."/>
            <person name="Moriconi D.E."/>
            <person name="Dulbecco A.B."/>
            <person name="Juarez M.P."/>
        </authorList>
    </citation>
    <scope>NUCLEOTIDE SEQUENCE</scope>
    <source>
        <strain evidence="7">Int1</strain>
        <tissue evidence="7">Integument</tissue>
    </source>
</reference>
<dbReference type="AlphaFoldDB" id="A0A023FCX9"/>
<keyword evidence="4" id="KW-0676">Redox-active center</keyword>
<accession>A0A023FCX9</accession>
<dbReference type="SUPFAM" id="SSF52833">
    <property type="entry name" value="Thioredoxin-like"/>
    <property type="match status" value="1"/>
</dbReference>
<evidence type="ECO:0000256" key="2">
    <source>
        <dbReference type="PIRNR" id="PIRNR000077"/>
    </source>
</evidence>
<dbReference type="InterPro" id="IPR036249">
    <property type="entry name" value="Thioredoxin-like_sf"/>
</dbReference>
<evidence type="ECO:0000313" key="7">
    <source>
        <dbReference type="EMBL" id="JAR99622.1"/>
    </source>
</evidence>
<feature type="domain" description="Thioredoxin" evidence="5">
    <location>
        <begin position="1"/>
        <end position="105"/>
    </location>
</feature>
<evidence type="ECO:0000259" key="5">
    <source>
        <dbReference type="PROSITE" id="PS51352"/>
    </source>
</evidence>
<dbReference type="GO" id="GO:0015035">
    <property type="term" value="F:protein-disulfide reductase activity"/>
    <property type="evidence" value="ECO:0007669"/>
    <property type="project" value="InterPro"/>
</dbReference>
<evidence type="ECO:0000313" key="6">
    <source>
        <dbReference type="EMBL" id="JAC18703.1"/>
    </source>
</evidence>
<reference evidence="6" key="1">
    <citation type="journal article" date="2014" name="PLoS Negl. Trop. Dis.">
        <title>An updated insight into the Sialotranscriptome of Triatoma infestans: developmental stage and geographic variations.</title>
        <authorList>
            <person name="Schwarz A."/>
            <person name="Medrano-Mercado N."/>
            <person name="Schaub G.A."/>
            <person name="Struchiner C.J."/>
            <person name="Bargues M.D."/>
            <person name="Levy M.Z."/>
            <person name="Ribeiro J.M."/>
        </authorList>
    </citation>
    <scope>NUCLEOTIDE SEQUENCE</scope>
    <source>
        <strain evidence="6">Chile</strain>
        <tissue evidence="6">Salivary glands</tissue>
    </source>
</reference>
<dbReference type="InterPro" id="IPR013766">
    <property type="entry name" value="Thioredoxin_domain"/>
</dbReference>
<evidence type="ECO:0000256" key="4">
    <source>
        <dbReference type="PIRSR" id="PIRSR000077-4"/>
    </source>
</evidence>
<name>A0A023FCX9_TRIIF</name>
<dbReference type="InterPro" id="IPR005746">
    <property type="entry name" value="Thioredoxin"/>
</dbReference>
<dbReference type="PROSITE" id="PS00194">
    <property type="entry name" value="THIOREDOXIN_1"/>
    <property type="match status" value="1"/>
</dbReference>
<dbReference type="EMBL" id="GEMB01003595">
    <property type="protein sequence ID" value="JAR99622.1"/>
    <property type="molecule type" value="Transcribed_RNA"/>
</dbReference>
<dbReference type="PROSITE" id="PS51352">
    <property type="entry name" value="THIOREDOXIN_2"/>
    <property type="match status" value="1"/>
</dbReference>
<sequence>MAIHIKDTADLESKLADAGDNLVVIDFHATWCGPCRLIAPKLEELASSNPDIVVLKVDVDECEELAMQYDIKVMPTFIFIKKGVKVDAFSGGNYEKLQEVIMKHK</sequence>
<dbReference type="PIRSF" id="PIRSF000077">
    <property type="entry name" value="Thioredoxin"/>
    <property type="match status" value="1"/>
</dbReference>
<feature type="site" description="Contributes to redox potential value" evidence="3">
    <location>
        <position position="34"/>
    </location>
</feature>
<dbReference type="CDD" id="cd02947">
    <property type="entry name" value="TRX_family"/>
    <property type="match status" value="1"/>
</dbReference>
<keyword evidence="1 4" id="KW-1015">Disulfide bond</keyword>
<feature type="active site" description="Nucleophile" evidence="3">
    <location>
        <position position="32"/>
    </location>
</feature>
<evidence type="ECO:0000256" key="3">
    <source>
        <dbReference type="PIRSR" id="PIRSR000077-1"/>
    </source>
</evidence>
<feature type="site" description="Deprotonates C-terminal active site Cys" evidence="3">
    <location>
        <position position="26"/>
    </location>
</feature>
<dbReference type="EMBL" id="GBBI01000009">
    <property type="protein sequence ID" value="JAC18703.1"/>
    <property type="molecule type" value="mRNA"/>
</dbReference>
<dbReference type="PANTHER" id="PTHR46115">
    <property type="entry name" value="THIOREDOXIN-LIKE PROTEIN 1"/>
    <property type="match status" value="1"/>
</dbReference>
<feature type="disulfide bond" description="Redox-active" evidence="4">
    <location>
        <begin position="32"/>
        <end position="35"/>
    </location>
</feature>
<reference evidence="7" key="2">
    <citation type="submission" date="2016-04" db="EMBL/GenBank/DDBJ databases">
        <authorList>
            <person name="Calderon-Fernandez G.M.Sr."/>
        </authorList>
    </citation>
    <scope>NUCLEOTIDE SEQUENCE</scope>
    <source>
        <strain evidence="7">Int1</strain>
        <tissue evidence="7">Integument</tissue>
    </source>
</reference>
<dbReference type="FunFam" id="3.40.30.10:FF:000245">
    <property type="entry name" value="Thioredoxin"/>
    <property type="match status" value="1"/>
</dbReference>
<feature type="site" description="Contributes to redox potential value" evidence="3">
    <location>
        <position position="33"/>
    </location>
</feature>
<protein>
    <recommendedName>
        <fullName evidence="2">Thioredoxin</fullName>
    </recommendedName>
</protein>
<dbReference type="Gene3D" id="3.40.30.10">
    <property type="entry name" value="Glutaredoxin"/>
    <property type="match status" value="1"/>
</dbReference>
<comment type="similarity">
    <text evidence="2">Belongs to the thioredoxin family.</text>
</comment>
<proteinExistence type="evidence at transcript level"/>
<evidence type="ECO:0000256" key="1">
    <source>
        <dbReference type="ARBA" id="ARBA00023157"/>
    </source>
</evidence>
<dbReference type="Pfam" id="PF00085">
    <property type="entry name" value="Thioredoxin"/>
    <property type="match status" value="1"/>
</dbReference>
<feature type="active site" description="Nucleophile" evidence="3">
    <location>
        <position position="35"/>
    </location>
</feature>
<organism evidence="6">
    <name type="scientific">Triatoma infestans</name>
    <name type="common">Assassin bug</name>
    <dbReference type="NCBI Taxonomy" id="30076"/>
    <lineage>
        <taxon>Eukaryota</taxon>
        <taxon>Metazoa</taxon>
        <taxon>Ecdysozoa</taxon>
        <taxon>Arthropoda</taxon>
        <taxon>Hexapoda</taxon>
        <taxon>Insecta</taxon>
        <taxon>Pterygota</taxon>
        <taxon>Neoptera</taxon>
        <taxon>Paraneoptera</taxon>
        <taxon>Hemiptera</taxon>
        <taxon>Heteroptera</taxon>
        <taxon>Panheteroptera</taxon>
        <taxon>Cimicomorpha</taxon>
        <taxon>Reduviidae</taxon>
        <taxon>Triatominae</taxon>
        <taxon>Triatoma</taxon>
    </lineage>
</organism>
<dbReference type="PRINTS" id="PR00421">
    <property type="entry name" value="THIOREDOXIN"/>
</dbReference>